<evidence type="ECO:0000313" key="4">
    <source>
        <dbReference type="EMBL" id="SPT53330.1"/>
    </source>
</evidence>
<gene>
    <name evidence="4" type="ORF">NCTC11535_00993</name>
</gene>
<name>A0ABY1VMW5_9ACTO</name>
<protein>
    <recommendedName>
        <fullName evidence="3">DUF4350 domain-containing protein</fullName>
    </recommendedName>
</protein>
<keyword evidence="5" id="KW-1185">Reference proteome</keyword>
<feature type="transmembrane region" description="Helical" evidence="2">
    <location>
        <begin position="49"/>
        <end position="67"/>
    </location>
</feature>
<reference evidence="4 5" key="1">
    <citation type="submission" date="2018-06" db="EMBL/GenBank/DDBJ databases">
        <authorList>
            <consortium name="Pathogen Informatics"/>
            <person name="Doyle S."/>
        </authorList>
    </citation>
    <scope>NUCLEOTIDE SEQUENCE [LARGE SCALE GENOMIC DNA]</scope>
    <source>
        <strain evidence="4 5">NCTC11535</strain>
    </source>
</reference>
<keyword evidence="2" id="KW-0472">Membrane</keyword>
<evidence type="ECO:0000313" key="5">
    <source>
        <dbReference type="Proteomes" id="UP000250006"/>
    </source>
</evidence>
<dbReference type="Proteomes" id="UP000250006">
    <property type="component" value="Unassembled WGS sequence"/>
</dbReference>
<feature type="transmembrane region" description="Helical" evidence="2">
    <location>
        <begin position="285"/>
        <end position="303"/>
    </location>
</feature>
<evidence type="ECO:0000256" key="2">
    <source>
        <dbReference type="SAM" id="Phobius"/>
    </source>
</evidence>
<sequence length="421" mass="43617">MSNPQASTQALAGPPTDTVATASAPPAGSAASQSNQPTIRERLRRARPVVLALLLLAVVTLMTSSSVGTGSKVPLALDNIKGDGARGLGEVLRSYGIRPYSVQTIEQAMTAVSSDPHNTTLALVGVGSLTDADREVLTLLGADITVVGTTYQDLTGMGPLQASGQSAPAGTALSPSCDDADAQAAQALDGSRGSVTLPKGATAPAQLQTCFPVGTGFAYASMHLPAGGTLRLIGDASIATNAKLAQSGNAALMVRALGHHKHVVWFDAEHPGTRSVWDAVFLPRWAPVLMALLCAAAGVLALAKGRRMGRLVREDLPVEVPAAETTIGLGRMYQQAKDREHAARALRIGAALRLGRRLGLAPSADGAVLLDELARRCGTQEGPALRARADLLLYGPPPSNDQELTALADQLDQLESEVQHR</sequence>
<accession>A0ABY1VMW5</accession>
<dbReference type="RefSeq" id="WP_111836274.1">
    <property type="nucleotide sequence ID" value="NZ_UAPQ01000006.1"/>
</dbReference>
<dbReference type="EMBL" id="UAPQ01000006">
    <property type="protein sequence ID" value="SPT53330.1"/>
    <property type="molecule type" value="Genomic_DNA"/>
</dbReference>
<feature type="domain" description="DUF4350" evidence="3">
    <location>
        <begin position="79"/>
        <end position="255"/>
    </location>
</feature>
<evidence type="ECO:0000256" key="1">
    <source>
        <dbReference type="SAM" id="MobiDB-lite"/>
    </source>
</evidence>
<evidence type="ECO:0000259" key="3">
    <source>
        <dbReference type="Pfam" id="PF14258"/>
    </source>
</evidence>
<organism evidence="4 5">
    <name type="scientific">Actinomyces bovis</name>
    <dbReference type="NCBI Taxonomy" id="1658"/>
    <lineage>
        <taxon>Bacteria</taxon>
        <taxon>Bacillati</taxon>
        <taxon>Actinomycetota</taxon>
        <taxon>Actinomycetes</taxon>
        <taxon>Actinomycetales</taxon>
        <taxon>Actinomycetaceae</taxon>
        <taxon>Actinomyces</taxon>
    </lineage>
</organism>
<feature type="compositionally biased region" description="Low complexity" evidence="1">
    <location>
        <begin position="20"/>
        <end position="34"/>
    </location>
</feature>
<comment type="caution">
    <text evidence="4">The sequence shown here is derived from an EMBL/GenBank/DDBJ whole genome shotgun (WGS) entry which is preliminary data.</text>
</comment>
<keyword evidence="2" id="KW-1133">Transmembrane helix</keyword>
<feature type="compositionally biased region" description="Polar residues" evidence="1">
    <location>
        <begin position="1"/>
        <end position="10"/>
    </location>
</feature>
<keyword evidence="2" id="KW-0812">Transmembrane</keyword>
<feature type="region of interest" description="Disordered" evidence="1">
    <location>
        <begin position="1"/>
        <end position="39"/>
    </location>
</feature>
<dbReference type="Pfam" id="PF14258">
    <property type="entry name" value="DUF4350"/>
    <property type="match status" value="1"/>
</dbReference>
<proteinExistence type="predicted"/>
<dbReference type="InterPro" id="IPR025646">
    <property type="entry name" value="DUF4350"/>
</dbReference>